<dbReference type="CDD" id="cd06464">
    <property type="entry name" value="ACD_sHsps-like"/>
    <property type="match status" value="1"/>
</dbReference>
<dbReference type="Pfam" id="PF00011">
    <property type="entry name" value="HSP20"/>
    <property type="match status" value="1"/>
</dbReference>
<dbReference type="InterPro" id="IPR031107">
    <property type="entry name" value="Small_HSP"/>
</dbReference>
<accession>A0ABU3NJ82</accession>
<dbReference type="RefSeq" id="WP_315623457.1">
    <property type="nucleotide sequence ID" value="NZ_JAUHMF010000001.1"/>
</dbReference>
<dbReference type="PROSITE" id="PS01031">
    <property type="entry name" value="SHSP"/>
    <property type="match status" value="1"/>
</dbReference>
<dbReference type="InterPro" id="IPR002068">
    <property type="entry name" value="A-crystallin/Hsp20_dom"/>
</dbReference>
<evidence type="ECO:0000259" key="3">
    <source>
        <dbReference type="PROSITE" id="PS01031"/>
    </source>
</evidence>
<dbReference type="InterPro" id="IPR008978">
    <property type="entry name" value="HSP20-like_chaperone"/>
</dbReference>
<evidence type="ECO:0000313" key="4">
    <source>
        <dbReference type="EMBL" id="MDT8896862.1"/>
    </source>
</evidence>
<evidence type="ECO:0000256" key="2">
    <source>
        <dbReference type="RuleBase" id="RU003616"/>
    </source>
</evidence>
<organism evidence="4 5">
    <name type="scientific">Thermanaerothrix solaris</name>
    <dbReference type="NCBI Taxonomy" id="3058434"/>
    <lineage>
        <taxon>Bacteria</taxon>
        <taxon>Bacillati</taxon>
        <taxon>Chloroflexota</taxon>
        <taxon>Anaerolineae</taxon>
        <taxon>Anaerolineales</taxon>
        <taxon>Anaerolineaceae</taxon>
        <taxon>Thermanaerothrix</taxon>
    </lineage>
</organism>
<evidence type="ECO:0000313" key="5">
    <source>
        <dbReference type="Proteomes" id="UP001254165"/>
    </source>
</evidence>
<comment type="caution">
    <text evidence="4">The sequence shown here is derived from an EMBL/GenBank/DDBJ whole genome shotgun (WGS) entry which is preliminary data.</text>
</comment>
<evidence type="ECO:0000256" key="1">
    <source>
        <dbReference type="PROSITE-ProRule" id="PRU00285"/>
    </source>
</evidence>
<proteinExistence type="inferred from homology"/>
<dbReference type="SUPFAM" id="SSF49764">
    <property type="entry name" value="HSP20-like chaperones"/>
    <property type="match status" value="1"/>
</dbReference>
<dbReference type="EMBL" id="JAUHMF010000001">
    <property type="protein sequence ID" value="MDT8896862.1"/>
    <property type="molecule type" value="Genomic_DNA"/>
</dbReference>
<feature type="domain" description="SHSP" evidence="3">
    <location>
        <begin position="33"/>
        <end position="142"/>
    </location>
</feature>
<comment type="similarity">
    <text evidence="1 2">Belongs to the small heat shock protein (HSP20) family.</text>
</comment>
<dbReference type="PANTHER" id="PTHR11527">
    <property type="entry name" value="HEAT-SHOCK PROTEIN 20 FAMILY MEMBER"/>
    <property type="match status" value="1"/>
</dbReference>
<sequence length="142" mass="16206">MIPIVFRSGSHKSSTESETLLLITRGVSYHFTVHSRVWRPPTDIYETEDKIIVLVEIAGMHEKDFIVSLDRNRLSISGVRSQPLDERRAVHQMEIPFGEFALELDISVPIDLDKVTATYENGFLRVELPKRQPKSIEISTEG</sequence>
<dbReference type="Proteomes" id="UP001254165">
    <property type="component" value="Unassembled WGS sequence"/>
</dbReference>
<gene>
    <name evidence="4" type="ORF">QYE77_01170</name>
</gene>
<protein>
    <submittedName>
        <fullName evidence="4">Hsp20/alpha crystallin family protein</fullName>
    </submittedName>
</protein>
<dbReference type="Gene3D" id="2.60.40.790">
    <property type="match status" value="1"/>
</dbReference>
<keyword evidence="5" id="KW-1185">Reference proteome</keyword>
<name>A0ABU3NJ82_9CHLR</name>
<reference evidence="4 5" key="1">
    <citation type="submission" date="2023-07" db="EMBL/GenBank/DDBJ databases">
        <title>Novel species of Thermanaerothrix with wide hydrolytic capabilities.</title>
        <authorList>
            <person name="Zayulina K.S."/>
            <person name="Podosokorskaya O.A."/>
            <person name="Elcheninov A.G."/>
        </authorList>
    </citation>
    <scope>NUCLEOTIDE SEQUENCE [LARGE SCALE GENOMIC DNA]</scope>
    <source>
        <strain evidence="4 5">4228-RoL</strain>
    </source>
</reference>